<protein>
    <submittedName>
        <fullName evidence="8">HAMP domain-containing histidine kinase</fullName>
    </submittedName>
</protein>
<keyword evidence="6" id="KW-0472">Membrane</keyword>
<evidence type="ECO:0000256" key="2">
    <source>
        <dbReference type="ARBA" id="ARBA00022741"/>
    </source>
</evidence>
<dbReference type="CDD" id="cd00075">
    <property type="entry name" value="HATPase"/>
    <property type="match status" value="1"/>
</dbReference>
<proteinExistence type="predicted"/>
<dbReference type="PANTHER" id="PTHR43065:SF46">
    <property type="entry name" value="C4-DICARBOXYLATE TRANSPORT SENSOR PROTEIN DCTB"/>
    <property type="match status" value="1"/>
</dbReference>
<evidence type="ECO:0000259" key="7">
    <source>
        <dbReference type="PROSITE" id="PS50109"/>
    </source>
</evidence>
<feature type="transmembrane region" description="Helical" evidence="6">
    <location>
        <begin position="31"/>
        <end position="52"/>
    </location>
</feature>
<comment type="caution">
    <text evidence="8">The sequence shown here is derived from an EMBL/GenBank/DDBJ whole genome shotgun (WGS) entry which is preliminary data.</text>
</comment>
<dbReference type="GO" id="GO:0016301">
    <property type="term" value="F:kinase activity"/>
    <property type="evidence" value="ECO:0007669"/>
    <property type="project" value="UniProtKB-KW"/>
</dbReference>
<dbReference type="EMBL" id="JAGSPA010000003">
    <property type="protein sequence ID" value="MBV7257414.1"/>
    <property type="molecule type" value="Genomic_DNA"/>
</dbReference>
<evidence type="ECO:0000313" key="9">
    <source>
        <dbReference type="Proteomes" id="UP000722336"/>
    </source>
</evidence>
<name>A0ABS6SG76_9SPHN</name>
<dbReference type="InterPro" id="IPR005467">
    <property type="entry name" value="His_kinase_dom"/>
</dbReference>
<feature type="transmembrane region" description="Helical" evidence="6">
    <location>
        <begin position="7"/>
        <end position="25"/>
    </location>
</feature>
<dbReference type="Proteomes" id="UP000722336">
    <property type="component" value="Unassembled WGS sequence"/>
</dbReference>
<keyword evidence="2" id="KW-0547">Nucleotide-binding</keyword>
<dbReference type="SMART" id="SM00387">
    <property type="entry name" value="HATPase_c"/>
    <property type="match status" value="1"/>
</dbReference>
<evidence type="ECO:0000256" key="1">
    <source>
        <dbReference type="ARBA" id="ARBA00022679"/>
    </source>
</evidence>
<feature type="domain" description="Histidine kinase" evidence="7">
    <location>
        <begin position="183"/>
        <end position="394"/>
    </location>
</feature>
<evidence type="ECO:0000256" key="6">
    <source>
        <dbReference type="SAM" id="Phobius"/>
    </source>
</evidence>
<keyword evidence="6" id="KW-0812">Transmembrane</keyword>
<keyword evidence="1" id="KW-0808">Transferase</keyword>
<reference evidence="8 9" key="1">
    <citation type="submission" date="2021-04" db="EMBL/GenBank/DDBJ databases">
        <authorList>
            <person name="Pira H."/>
            <person name="Risdian C."/>
            <person name="Wink J."/>
        </authorList>
    </citation>
    <scope>NUCLEOTIDE SEQUENCE [LARGE SCALE GENOMIC DNA]</scope>
    <source>
        <strain evidence="8 9">WHA3</strain>
    </source>
</reference>
<dbReference type="PANTHER" id="PTHR43065">
    <property type="entry name" value="SENSOR HISTIDINE KINASE"/>
    <property type="match status" value="1"/>
</dbReference>
<dbReference type="InterPro" id="IPR003594">
    <property type="entry name" value="HATPase_dom"/>
</dbReference>
<gene>
    <name evidence="8" type="ORF">KCG44_11520</name>
</gene>
<evidence type="ECO:0000256" key="5">
    <source>
        <dbReference type="ARBA" id="ARBA00023012"/>
    </source>
</evidence>
<evidence type="ECO:0000256" key="4">
    <source>
        <dbReference type="ARBA" id="ARBA00022840"/>
    </source>
</evidence>
<keyword evidence="4" id="KW-0067">ATP-binding</keyword>
<keyword evidence="3 8" id="KW-0418">Kinase</keyword>
<evidence type="ECO:0000313" key="8">
    <source>
        <dbReference type="EMBL" id="MBV7257414.1"/>
    </source>
</evidence>
<dbReference type="PROSITE" id="PS50109">
    <property type="entry name" value="HIS_KIN"/>
    <property type="match status" value="1"/>
</dbReference>
<dbReference type="RefSeq" id="WP_218446225.1">
    <property type="nucleotide sequence ID" value="NZ_JAGSPA010000003.1"/>
</dbReference>
<accession>A0ABS6SG76</accession>
<sequence>MNFRLRTALYATLLIFTGAAAMLAWREGFYANTALALLVAVWISAILSAMATRQTAPVTVVMQTPDEAALREQKRLIAYLNLSPAPLVTLDREMRLWAVNRAARRLFAADDLIPSPPDGLVAAISATAPGQTTSVRMDGGHAAALAIADLDSGGTGGRIAALIDIDAELKVAEANALRDLLQVLSHEIMNALTPIASLGRTAAALMMDVKPDIAAARDAVETIARRADGLQKFSRAYRDLARLPPPDISPIELRIFVSDLQRMFDTRWTNGPNLTVKYDRAPQLVLADPDQLNAAVWALLQNAVEAGGSGVHVTLEIQRLANALTLSVIDDGPGLSDAHRDRVFQPFYTTRPEGSGIGLTLARQIARAHGGDLQLVHTQPAHGARFELTFPAVR</sequence>
<keyword evidence="5" id="KW-0902">Two-component regulatory system</keyword>
<keyword evidence="9" id="KW-1185">Reference proteome</keyword>
<keyword evidence="6" id="KW-1133">Transmembrane helix</keyword>
<organism evidence="8 9">
    <name type="scientific">Pacificimonas pallii</name>
    <dbReference type="NCBI Taxonomy" id="2827236"/>
    <lineage>
        <taxon>Bacteria</taxon>
        <taxon>Pseudomonadati</taxon>
        <taxon>Pseudomonadota</taxon>
        <taxon>Alphaproteobacteria</taxon>
        <taxon>Sphingomonadales</taxon>
        <taxon>Sphingosinicellaceae</taxon>
        <taxon>Pacificimonas</taxon>
    </lineage>
</organism>
<dbReference type="Pfam" id="PF02518">
    <property type="entry name" value="HATPase_c"/>
    <property type="match status" value="1"/>
</dbReference>
<evidence type="ECO:0000256" key="3">
    <source>
        <dbReference type="ARBA" id="ARBA00022777"/>
    </source>
</evidence>